<dbReference type="PANTHER" id="PTHR12629">
    <property type="entry name" value="DIPHOSPHOINOSITOL POLYPHOSPHATE PHOSPHOHYDROLASE"/>
    <property type="match status" value="1"/>
</dbReference>
<dbReference type="GO" id="GO:0005737">
    <property type="term" value="C:cytoplasm"/>
    <property type="evidence" value="ECO:0007669"/>
    <property type="project" value="TreeGrafter"/>
</dbReference>
<evidence type="ECO:0000313" key="8">
    <source>
        <dbReference type="EMBL" id="PWZ03288.1"/>
    </source>
</evidence>
<dbReference type="InterPro" id="IPR000086">
    <property type="entry name" value="NUDIX_hydrolase_dom"/>
</dbReference>
<dbReference type="GO" id="GO:0034431">
    <property type="term" value="F:bis(5'-adenosyl)-hexaphosphatase activity"/>
    <property type="evidence" value="ECO:0007669"/>
    <property type="project" value="TreeGrafter"/>
</dbReference>
<dbReference type="InParanoid" id="A0A317XZF8"/>
<sequence length="245" mass="27498">MGCRRCRRRASPLTRTRATVQYMHGEHRSARLQALFDAQSFMSIGSRLLLLLFVSITAPAAAMKLEPREVAVAIPIQIQPSTSSSPSSPSIDDVRVCIVTSRKHDGKYVLPKGGIERGETSRQAAARELWEEAGLIANSHDSDAPLSSTNPQRLRVRDHKPHKHSPTSDPSDPDFVPRAIYTAHELVVQLPQGSKDDWPEQHERHRKWVSVQEAARQVEWRKDISHLFQLWMSGLPGASTSHQEL</sequence>
<feature type="domain" description="Nudix hydrolase" evidence="7">
    <location>
        <begin position="67"/>
        <end position="234"/>
    </location>
</feature>
<dbReference type="STRING" id="1882483.A0A317XZF8"/>
<gene>
    <name evidence="8" type="ORF">BCV70DRAFT_197517</name>
</gene>
<dbReference type="GO" id="GO:1901907">
    <property type="term" value="P:diadenosine pentaphosphate catabolic process"/>
    <property type="evidence" value="ECO:0007669"/>
    <property type="project" value="TreeGrafter"/>
</dbReference>
<proteinExistence type="inferred from homology"/>
<dbReference type="GO" id="GO:0000298">
    <property type="term" value="F:endopolyphosphatase activity"/>
    <property type="evidence" value="ECO:0007669"/>
    <property type="project" value="TreeGrafter"/>
</dbReference>
<keyword evidence="2" id="KW-0479">Metal-binding</keyword>
<dbReference type="InterPro" id="IPR020084">
    <property type="entry name" value="NUDIX_hydrolase_CS"/>
</dbReference>
<dbReference type="SUPFAM" id="SSF55811">
    <property type="entry name" value="Nudix"/>
    <property type="match status" value="1"/>
</dbReference>
<name>A0A317XZF8_9BASI</name>
<evidence type="ECO:0000256" key="3">
    <source>
        <dbReference type="ARBA" id="ARBA00022801"/>
    </source>
</evidence>
<evidence type="ECO:0000256" key="6">
    <source>
        <dbReference type="SAM" id="MobiDB-lite"/>
    </source>
</evidence>
<evidence type="ECO:0000256" key="2">
    <source>
        <dbReference type="ARBA" id="ARBA00022723"/>
    </source>
</evidence>
<feature type="compositionally biased region" description="Basic residues" evidence="6">
    <location>
        <begin position="154"/>
        <end position="165"/>
    </location>
</feature>
<dbReference type="PROSITE" id="PS51462">
    <property type="entry name" value="NUDIX"/>
    <property type="match status" value="1"/>
</dbReference>
<evidence type="ECO:0000256" key="1">
    <source>
        <dbReference type="ARBA" id="ARBA00001946"/>
    </source>
</evidence>
<keyword evidence="3 5" id="KW-0378">Hydrolase</keyword>
<dbReference type="OrthoDB" id="2011998at2759"/>
<protein>
    <recommendedName>
        <fullName evidence="7">Nudix hydrolase domain-containing protein</fullName>
    </recommendedName>
</protein>
<dbReference type="GO" id="GO:1901909">
    <property type="term" value="P:diadenosine hexaphosphate catabolic process"/>
    <property type="evidence" value="ECO:0007669"/>
    <property type="project" value="TreeGrafter"/>
</dbReference>
<dbReference type="Gene3D" id="3.90.79.10">
    <property type="entry name" value="Nucleoside Triphosphate Pyrophosphohydrolase"/>
    <property type="match status" value="1"/>
</dbReference>
<dbReference type="Pfam" id="PF00293">
    <property type="entry name" value="NUDIX"/>
    <property type="match status" value="1"/>
</dbReference>
<dbReference type="GO" id="GO:0008486">
    <property type="term" value="F:diphosphoinositol-polyphosphate diphosphatase activity"/>
    <property type="evidence" value="ECO:0007669"/>
    <property type="project" value="TreeGrafter"/>
</dbReference>
<dbReference type="EMBL" id="KZ819188">
    <property type="protein sequence ID" value="PWZ03288.1"/>
    <property type="molecule type" value="Genomic_DNA"/>
</dbReference>
<dbReference type="GO" id="GO:0071543">
    <property type="term" value="P:diphosphoinositol polyphosphate metabolic process"/>
    <property type="evidence" value="ECO:0007669"/>
    <property type="project" value="TreeGrafter"/>
</dbReference>
<reference evidence="8 9" key="1">
    <citation type="journal article" date="2018" name="Mol. Biol. Evol.">
        <title>Broad Genomic Sampling Reveals a Smut Pathogenic Ancestry of the Fungal Clade Ustilaginomycotina.</title>
        <authorList>
            <person name="Kijpornyongpan T."/>
            <person name="Mondo S.J."/>
            <person name="Barry K."/>
            <person name="Sandor L."/>
            <person name="Lee J."/>
            <person name="Lipzen A."/>
            <person name="Pangilinan J."/>
            <person name="LaButti K."/>
            <person name="Hainaut M."/>
            <person name="Henrissat B."/>
            <person name="Grigoriev I.V."/>
            <person name="Spatafora J.W."/>
            <person name="Aime M.C."/>
        </authorList>
    </citation>
    <scope>NUCLEOTIDE SEQUENCE [LARGE SCALE GENOMIC DNA]</scope>
    <source>
        <strain evidence="8 9">MCA 3645</strain>
    </source>
</reference>
<dbReference type="PROSITE" id="PS00893">
    <property type="entry name" value="NUDIX_BOX"/>
    <property type="match status" value="1"/>
</dbReference>
<dbReference type="GO" id="GO:1901911">
    <property type="term" value="P:adenosine 5'-(hexahydrogen pentaphosphate) catabolic process"/>
    <property type="evidence" value="ECO:0007669"/>
    <property type="project" value="TreeGrafter"/>
</dbReference>
<dbReference type="InterPro" id="IPR020476">
    <property type="entry name" value="Nudix_hydrolase"/>
</dbReference>
<dbReference type="CDD" id="cd04666">
    <property type="entry name" value="NUDIX_DIPP2_like_Nudt4"/>
    <property type="match status" value="1"/>
</dbReference>
<evidence type="ECO:0000313" key="9">
    <source>
        <dbReference type="Proteomes" id="UP000246740"/>
    </source>
</evidence>
<dbReference type="GO" id="GO:0034432">
    <property type="term" value="F:bis(5'-adenosyl)-pentaphosphatase activity"/>
    <property type="evidence" value="ECO:0007669"/>
    <property type="project" value="TreeGrafter"/>
</dbReference>
<dbReference type="Proteomes" id="UP000246740">
    <property type="component" value="Unassembled WGS sequence"/>
</dbReference>
<organism evidence="8 9">
    <name type="scientific">Testicularia cyperi</name>
    <dbReference type="NCBI Taxonomy" id="1882483"/>
    <lineage>
        <taxon>Eukaryota</taxon>
        <taxon>Fungi</taxon>
        <taxon>Dikarya</taxon>
        <taxon>Basidiomycota</taxon>
        <taxon>Ustilaginomycotina</taxon>
        <taxon>Ustilaginomycetes</taxon>
        <taxon>Ustilaginales</taxon>
        <taxon>Anthracoideaceae</taxon>
        <taxon>Testicularia</taxon>
    </lineage>
</organism>
<comment type="cofactor">
    <cofactor evidence="1">
        <name>Mg(2+)</name>
        <dbReference type="ChEBI" id="CHEBI:18420"/>
    </cofactor>
</comment>
<feature type="region of interest" description="Disordered" evidence="6">
    <location>
        <begin position="139"/>
        <end position="174"/>
    </location>
</feature>
<evidence type="ECO:0000256" key="4">
    <source>
        <dbReference type="ARBA" id="ARBA00022842"/>
    </source>
</evidence>
<dbReference type="GO" id="GO:0005634">
    <property type="term" value="C:nucleus"/>
    <property type="evidence" value="ECO:0007669"/>
    <property type="project" value="TreeGrafter"/>
</dbReference>
<dbReference type="PANTHER" id="PTHR12629:SF0">
    <property type="entry name" value="DIPHOSPHOINOSITOL-POLYPHOSPHATE DIPHOSPHATASE"/>
    <property type="match status" value="1"/>
</dbReference>
<dbReference type="InterPro" id="IPR015797">
    <property type="entry name" value="NUDIX_hydrolase-like_dom_sf"/>
</dbReference>
<evidence type="ECO:0000256" key="5">
    <source>
        <dbReference type="RuleBase" id="RU003476"/>
    </source>
</evidence>
<comment type="similarity">
    <text evidence="5">Belongs to the Nudix hydrolase family.</text>
</comment>
<keyword evidence="9" id="KW-1185">Reference proteome</keyword>
<dbReference type="AlphaFoldDB" id="A0A317XZF8"/>
<keyword evidence="4" id="KW-0460">Magnesium</keyword>
<evidence type="ECO:0000259" key="7">
    <source>
        <dbReference type="PROSITE" id="PS51462"/>
    </source>
</evidence>
<dbReference type="PRINTS" id="PR00502">
    <property type="entry name" value="NUDIXFAMILY"/>
</dbReference>
<dbReference type="GO" id="GO:0046872">
    <property type="term" value="F:metal ion binding"/>
    <property type="evidence" value="ECO:0007669"/>
    <property type="project" value="UniProtKB-KW"/>
</dbReference>
<dbReference type="FunCoup" id="A0A317XZF8">
    <property type="interactions" value="189"/>
</dbReference>
<dbReference type="InterPro" id="IPR047198">
    <property type="entry name" value="DDP-like_NUDIX"/>
</dbReference>
<accession>A0A317XZF8</accession>